<evidence type="ECO:0000313" key="8">
    <source>
        <dbReference type="EMBL" id="HGE74751.1"/>
    </source>
</evidence>
<keyword evidence="6" id="KW-0411">Iron-sulfur</keyword>
<dbReference type="GO" id="GO:0051539">
    <property type="term" value="F:4 iron, 4 sulfur cluster binding"/>
    <property type="evidence" value="ECO:0007669"/>
    <property type="project" value="UniProtKB-KW"/>
</dbReference>
<dbReference type="GO" id="GO:0003824">
    <property type="term" value="F:catalytic activity"/>
    <property type="evidence" value="ECO:0007669"/>
    <property type="project" value="InterPro"/>
</dbReference>
<evidence type="ECO:0000256" key="3">
    <source>
        <dbReference type="ARBA" id="ARBA00022691"/>
    </source>
</evidence>
<dbReference type="SFLD" id="SFLDG01086">
    <property type="entry name" value="elongater_protein-like"/>
    <property type="match status" value="1"/>
</dbReference>
<dbReference type="SFLD" id="SFLDS00029">
    <property type="entry name" value="Radical_SAM"/>
    <property type="match status" value="1"/>
</dbReference>
<comment type="caution">
    <text evidence="8">The sequence shown here is derived from an EMBL/GenBank/DDBJ whole genome shotgun (WGS) entry which is preliminary data.</text>
</comment>
<proteinExistence type="predicted"/>
<evidence type="ECO:0000256" key="4">
    <source>
        <dbReference type="ARBA" id="ARBA00022723"/>
    </source>
</evidence>
<keyword evidence="3" id="KW-0949">S-adenosyl-L-methionine</keyword>
<dbReference type="InterPro" id="IPR007197">
    <property type="entry name" value="rSAM"/>
</dbReference>
<dbReference type="InterPro" id="IPR006638">
    <property type="entry name" value="Elp3/MiaA/NifB-like_rSAM"/>
</dbReference>
<dbReference type="SFLD" id="SFLDG01091">
    <property type="entry name" value="uncharacterized_CHP01210-like"/>
    <property type="match status" value="1"/>
</dbReference>
<dbReference type="EMBL" id="DTPE01000060">
    <property type="protein sequence ID" value="HGE74751.1"/>
    <property type="molecule type" value="Genomic_DNA"/>
</dbReference>
<keyword evidence="5" id="KW-0408">Iron</keyword>
<evidence type="ECO:0000259" key="7">
    <source>
        <dbReference type="PROSITE" id="PS51918"/>
    </source>
</evidence>
<dbReference type="GO" id="GO:0046872">
    <property type="term" value="F:metal ion binding"/>
    <property type="evidence" value="ECO:0007669"/>
    <property type="project" value="UniProtKB-KW"/>
</dbReference>
<dbReference type="Gene3D" id="3.80.30.20">
    <property type="entry name" value="tm_1862 like domain"/>
    <property type="match status" value="1"/>
</dbReference>
<reference evidence="8" key="1">
    <citation type="journal article" date="2020" name="mSystems">
        <title>Genome- and Community-Level Interaction Insights into Carbon Utilization and Element Cycling Functions of Hydrothermarchaeota in Hydrothermal Sediment.</title>
        <authorList>
            <person name="Zhou Z."/>
            <person name="Liu Y."/>
            <person name="Xu W."/>
            <person name="Pan J."/>
            <person name="Luo Z.H."/>
            <person name="Li M."/>
        </authorList>
    </citation>
    <scope>NUCLEOTIDE SEQUENCE [LARGE SCALE GENOMIC DNA]</scope>
    <source>
        <strain evidence="8">SpSt-966</strain>
    </source>
</reference>
<dbReference type="AlphaFoldDB" id="A0A7V3RDU5"/>
<evidence type="ECO:0000256" key="6">
    <source>
        <dbReference type="ARBA" id="ARBA00023014"/>
    </source>
</evidence>
<dbReference type="SUPFAM" id="SSF102114">
    <property type="entry name" value="Radical SAM enzymes"/>
    <property type="match status" value="1"/>
</dbReference>
<protein>
    <submittedName>
        <fullName evidence="8">TIGR01212 family radical SAM protein</fullName>
    </submittedName>
</protein>
<dbReference type="InterPro" id="IPR039661">
    <property type="entry name" value="ELP3"/>
</dbReference>
<sequence>MQTVIYKELAPYLREKYGERVQRVSIAHFKTCPNRDGTVGKGGCTFCEETGSGFANHFRELSVRAQMIEGMKSASKKYKAGKFIAYFQSFTNTYGSIEELKSIYEEAIVEGVVALDISTRPDAFSIEIGELLKEIAIEKKIDVFVEFGLESVNENTLVSINRGHSVAEFVDATLNAKKYGFEIVAHVILDLPGDTVNDEIACAKLLSALGVNGVKMHSLYIAPNTMMAKLYTEGKIKPYDADEYVRRATLFLMYLDPKITIHRIVSTPPGNVLWSIGLSSAEVKKLVEEALTKTNKVQGSEFNYLNGASWRKNFSEGRNVHGIRSNG</sequence>
<evidence type="ECO:0000256" key="5">
    <source>
        <dbReference type="ARBA" id="ARBA00023004"/>
    </source>
</evidence>
<evidence type="ECO:0000256" key="1">
    <source>
        <dbReference type="ARBA" id="ARBA00001966"/>
    </source>
</evidence>
<dbReference type="InterPro" id="IPR023404">
    <property type="entry name" value="rSAM_horseshoe"/>
</dbReference>
<dbReference type="Pfam" id="PF16199">
    <property type="entry name" value="Radical_SAM_C"/>
    <property type="match status" value="1"/>
</dbReference>
<dbReference type="Pfam" id="PF04055">
    <property type="entry name" value="Radical_SAM"/>
    <property type="match status" value="1"/>
</dbReference>
<dbReference type="PANTHER" id="PTHR11135:SF1">
    <property type="entry name" value="PROTEIN YHCC"/>
    <property type="match status" value="1"/>
</dbReference>
<dbReference type="InterPro" id="IPR005911">
    <property type="entry name" value="YhcC-like"/>
</dbReference>
<dbReference type="InterPro" id="IPR032432">
    <property type="entry name" value="Radical_SAM_C"/>
</dbReference>
<keyword evidence="4" id="KW-0479">Metal-binding</keyword>
<gene>
    <name evidence="8" type="ORF">ENX73_01320</name>
</gene>
<keyword evidence="2" id="KW-0004">4Fe-4S</keyword>
<dbReference type="InterPro" id="IPR058240">
    <property type="entry name" value="rSAM_sf"/>
</dbReference>
<evidence type="ECO:0000256" key="2">
    <source>
        <dbReference type="ARBA" id="ARBA00022485"/>
    </source>
</evidence>
<dbReference type="PROSITE" id="PS51918">
    <property type="entry name" value="RADICAL_SAM"/>
    <property type="match status" value="1"/>
</dbReference>
<comment type="cofactor">
    <cofactor evidence="1">
        <name>[4Fe-4S] cluster</name>
        <dbReference type="ChEBI" id="CHEBI:49883"/>
    </cofactor>
</comment>
<organism evidence="8">
    <name type="scientific">Mesoaciditoga lauensis</name>
    <dbReference type="NCBI Taxonomy" id="1495039"/>
    <lineage>
        <taxon>Bacteria</taxon>
        <taxon>Thermotogati</taxon>
        <taxon>Thermotogota</taxon>
        <taxon>Thermotogae</taxon>
        <taxon>Mesoaciditogales</taxon>
        <taxon>Mesoaciditogaceae</taxon>
        <taxon>Mesoaciditoga</taxon>
    </lineage>
</organism>
<dbReference type="NCBIfam" id="TIGR01212">
    <property type="entry name" value="TIGR01212 family radical SAM protein"/>
    <property type="match status" value="1"/>
</dbReference>
<dbReference type="SMART" id="SM00729">
    <property type="entry name" value="Elp3"/>
    <property type="match status" value="1"/>
</dbReference>
<dbReference type="PANTHER" id="PTHR11135">
    <property type="entry name" value="HISTONE ACETYLTRANSFERASE-RELATED"/>
    <property type="match status" value="1"/>
</dbReference>
<name>A0A7V3RDU5_9BACT</name>
<feature type="domain" description="Radical SAM core" evidence="7">
    <location>
        <begin position="16"/>
        <end position="256"/>
    </location>
</feature>
<accession>A0A7V3RDU5</accession>